<keyword evidence="3" id="KW-1185">Reference proteome</keyword>
<sequence>MQNTLASQYIQDQTQKKRILLDKHFERIKEQIISQIQDKIDKQRLQQGEEEMYQYYFKFNQEKAIDRKAQSQNHLYQIEDHEEALEKEIKMQQIKDNLPVKITAVKYFQQREDNYQQNKQFKKQFYPNIQDIDYDAKQKHKHLKDLQPNQNIIDIINPDIFYMKRFQQDDKQMNRRLNNCPSGKCPSCKCGSTKSMQDIKAWCAKHSWGQACCQCVMRNESGGNANAENYNTNGSYDVGLWQVNDFNWNACNSGKAPCSPSQNLNCAIDVYNWGGKTWKNWSTCSKCGCCNSH</sequence>
<protein>
    <submittedName>
        <fullName evidence="2">Lysozyme-like domain</fullName>
    </submittedName>
</protein>
<organism evidence="2 3">
    <name type="scientific">Pseudocohnilembus persalinus</name>
    <name type="common">Ciliate</name>
    <dbReference type="NCBI Taxonomy" id="266149"/>
    <lineage>
        <taxon>Eukaryota</taxon>
        <taxon>Sar</taxon>
        <taxon>Alveolata</taxon>
        <taxon>Ciliophora</taxon>
        <taxon>Intramacronucleata</taxon>
        <taxon>Oligohymenophorea</taxon>
        <taxon>Scuticociliatia</taxon>
        <taxon>Philasterida</taxon>
        <taxon>Pseudocohnilembidae</taxon>
        <taxon>Pseudocohnilembus</taxon>
    </lineage>
</organism>
<dbReference type="SUPFAM" id="SSF53955">
    <property type="entry name" value="Lysozyme-like"/>
    <property type="match status" value="1"/>
</dbReference>
<accession>A0A0V0R601</accession>
<dbReference type="InterPro" id="IPR023346">
    <property type="entry name" value="Lysozyme-like_dom_sf"/>
</dbReference>
<dbReference type="InParanoid" id="A0A0V0R601"/>
<comment type="caution">
    <text evidence="2">The sequence shown here is derived from an EMBL/GenBank/DDBJ whole genome shotgun (WGS) entry which is preliminary data.</text>
</comment>
<dbReference type="EMBL" id="LDAU01000042">
    <property type="protein sequence ID" value="KRX09922.1"/>
    <property type="molecule type" value="Genomic_DNA"/>
</dbReference>
<dbReference type="Gene3D" id="1.10.530.10">
    <property type="match status" value="1"/>
</dbReference>
<dbReference type="OrthoDB" id="17373at2759"/>
<gene>
    <name evidence="2" type="ORF">PPERSA_05314</name>
</gene>
<reference evidence="2 3" key="1">
    <citation type="journal article" date="2015" name="Sci. Rep.">
        <title>Genome of the facultative scuticociliatosis pathogen Pseudocohnilembus persalinus provides insight into its virulence through horizontal gene transfer.</title>
        <authorList>
            <person name="Xiong J."/>
            <person name="Wang G."/>
            <person name="Cheng J."/>
            <person name="Tian M."/>
            <person name="Pan X."/>
            <person name="Warren A."/>
            <person name="Jiang C."/>
            <person name="Yuan D."/>
            <person name="Miao W."/>
        </authorList>
    </citation>
    <scope>NUCLEOTIDE SEQUENCE [LARGE SCALE GENOMIC DNA]</scope>
    <source>
        <strain evidence="2">36N120E</strain>
    </source>
</reference>
<name>A0A0V0R601_PSEPJ</name>
<proteinExistence type="predicted"/>
<dbReference type="InterPro" id="IPR043992">
    <property type="entry name" value="SLT_3"/>
</dbReference>
<feature type="domain" description="Transglycosylase SLT" evidence="1">
    <location>
        <begin position="219"/>
        <end position="283"/>
    </location>
</feature>
<dbReference type="AlphaFoldDB" id="A0A0V0R601"/>
<dbReference type="Proteomes" id="UP000054937">
    <property type="component" value="Unassembled WGS sequence"/>
</dbReference>
<dbReference type="Pfam" id="PF18896">
    <property type="entry name" value="SLT_3"/>
    <property type="match status" value="1"/>
</dbReference>
<evidence type="ECO:0000313" key="3">
    <source>
        <dbReference type="Proteomes" id="UP000054937"/>
    </source>
</evidence>
<dbReference type="InterPro" id="IPR001916">
    <property type="entry name" value="Glyco_hydro_22"/>
</dbReference>
<evidence type="ECO:0000313" key="2">
    <source>
        <dbReference type="EMBL" id="KRX09922.1"/>
    </source>
</evidence>
<dbReference type="PROSITE" id="PS51348">
    <property type="entry name" value="GLYCOSYL_HYDROL_F22_2"/>
    <property type="match status" value="1"/>
</dbReference>
<evidence type="ECO:0000259" key="1">
    <source>
        <dbReference type="Pfam" id="PF18896"/>
    </source>
</evidence>